<evidence type="ECO:0000313" key="2">
    <source>
        <dbReference type="Proteomes" id="UP000324222"/>
    </source>
</evidence>
<sequence length="64" mass="7538">MTEHRHRRHVTTSGALKPKLLQLQEQPQRTQLAHFQSCLYPLKCGGHYHTLSESPRTEVSQSWW</sequence>
<evidence type="ECO:0000313" key="1">
    <source>
        <dbReference type="EMBL" id="MPC76733.1"/>
    </source>
</evidence>
<keyword evidence="2" id="KW-1185">Reference proteome</keyword>
<reference evidence="1 2" key="1">
    <citation type="submission" date="2019-05" db="EMBL/GenBank/DDBJ databases">
        <title>Another draft genome of Portunus trituberculatus and its Hox gene families provides insights of decapod evolution.</title>
        <authorList>
            <person name="Jeong J.-H."/>
            <person name="Song I."/>
            <person name="Kim S."/>
            <person name="Choi T."/>
            <person name="Kim D."/>
            <person name="Ryu S."/>
            <person name="Kim W."/>
        </authorList>
    </citation>
    <scope>NUCLEOTIDE SEQUENCE [LARGE SCALE GENOMIC DNA]</scope>
    <source>
        <tissue evidence="1">Muscle</tissue>
    </source>
</reference>
<organism evidence="1 2">
    <name type="scientific">Portunus trituberculatus</name>
    <name type="common">Swimming crab</name>
    <name type="synonym">Neptunus trituberculatus</name>
    <dbReference type="NCBI Taxonomy" id="210409"/>
    <lineage>
        <taxon>Eukaryota</taxon>
        <taxon>Metazoa</taxon>
        <taxon>Ecdysozoa</taxon>
        <taxon>Arthropoda</taxon>
        <taxon>Crustacea</taxon>
        <taxon>Multicrustacea</taxon>
        <taxon>Malacostraca</taxon>
        <taxon>Eumalacostraca</taxon>
        <taxon>Eucarida</taxon>
        <taxon>Decapoda</taxon>
        <taxon>Pleocyemata</taxon>
        <taxon>Brachyura</taxon>
        <taxon>Eubrachyura</taxon>
        <taxon>Portunoidea</taxon>
        <taxon>Portunidae</taxon>
        <taxon>Portuninae</taxon>
        <taxon>Portunus</taxon>
    </lineage>
</organism>
<name>A0A5B7I398_PORTR</name>
<gene>
    <name evidence="1" type="ORF">E2C01_071161</name>
</gene>
<proteinExistence type="predicted"/>
<dbReference type="Proteomes" id="UP000324222">
    <property type="component" value="Unassembled WGS sequence"/>
</dbReference>
<comment type="caution">
    <text evidence="1">The sequence shown here is derived from an EMBL/GenBank/DDBJ whole genome shotgun (WGS) entry which is preliminary data.</text>
</comment>
<accession>A0A5B7I398</accession>
<protein>
    <submittedName>
        <fullName evidence="1">Uncharacterized protein</fullName>
    </submittedName>
</protein>
<dbReference type="AlphaFoldDB" id="A0A5B7I398"/>
<dbReference type="EMBL" id="VSRR010044084">
    <property type="protein sequence ID" value="MPC76733.1"/>
    <property type="molecule type" value="Genomic_DNA"/>
</dbReference>